<dbReference type="HOGENOM" id="CLU_1030191_0_0_14"/>
<name>S5LYA7_9MOLU</name>
<reference evidence="1 2" key="1">
    <citation type="journal article" date="2013" name="Genome Biol. Evol.">
        <title>Comparison of metabolic capacities and inference of gene content evolution in mosquito-associated Spiroplasma diminutum and S. taiwanense.</title>
        <authorList>
            <person name="Lo W.S."/>
            <person name="Ku C."/>
            <person name="Chen L.L."/>
            <person name="Chang T.H."/>
            <person name="Kuo C.H."/>
        </authorList>
    </citation>
    <scope>NUCLEOTIDE SEQUENCE [LARGE SCALE GENOMIC DNA]</scope>
    <source>
        <strain evidence="1">CT-1</strain>
    </source>
</reference>
<dbReference type="KEGG" id="stai:STAIW_v1c09850"/>
<dbReference type="OrthoDB" id="389444at2"/>
<dbReference type="Proteomes" id="UP000014984">
    <property type="component" value="Chromosome"/>
</dbReference>
<accession>S5LYA7</accession>
<evidence type="ECO:0000313" key="1">
    <source>
        <dbReference type="EMBL" id="AGR41571.1"/>
    </source>
</evidence>
<dbReference type="AlphaFoldDB" id="S5LYA7"/>
<dbReference type="PATRIC" id="fig|1276220.3.peg.1004"/>
<dbReference type="EMBL" id="CP005074">
    <property type="protein sequence ID" value="AGR41571.1"/>
    <property type="molecule type" value="Genomic_DNA"/>
</dbReference>
<protein>
    <submittedName>
        <fullName evidence="1">Uncharacterized protein</fullName>
    </submittedName>
</protein>
<keyword evidence="2" id="KW-1185">Reference proteome</keyword>
<organism evidence="1 2">
    <name type="scientific">Spiroplasma taiwanense CT-1</name>
    <dbReference type="NCBI Taxonomy" id="1276220"/>
    <lineage>
        <taxon>Bacteria</taxon>
        <taxon>Bacillati</taxon>
        <taxon>Mycoplasmatota</taxon>
        <taxon>Mollicutes</taxon>
        <taxon>Entomoplasmatales</taxon>
        <taxon>Spiroplasmataceae</taxon>
        <taxon>Spiroplasma</taxon>
    </lineage>
</organism>
<evidence type="ECO:0000313" key="2">
    <source>
        <dbReference type="Proteomes" id="UP000014984"/>
    </source>
</evidence>
<dbReference type="RefSeq" id="WP_020834710.1">
    <property type="nucleotide sequence ID" value="NC_021846.1"/>
</dbReference>
<proteinExistence type="predicted"/>
<sequence length="270" mass="31636">MIEPYNELKILYTASYNIIGNKLKDHTTTGLIEINRNNITEYTKNSDQYGLEIGNKIFGVFQNDFNQTQNLFYYNILREKIDFTFVKKEINLIDPKVIIQTKYKKWETTDEKLFGKKFSTFLNLYIKGLNQTINFESEPSIILNSEAKKYYALKKIEDQVLIKNVNYEVSSITQTEYSHTKNVVKESLNGVKGILFNPLNKGNVIFNRKINYNSNLININYSVSDKYIDSYKINNLNFSEKLFNNVVIEYNIDELIKIGINNKVKIIEFI</sequence>
<gene>
    <name evidence="1" type="ORF">STAIW_v1c09850</name>
</gene>